<sequence length="372" mass="43732">MIQLFLIGALTLMVTASPQSYLRSDDGREYRDNYGYYRYIQGIKLYVECHDRYYDARKDDCGAGSFRSRTGDEYDIKYDALRFDGSGKYRIQGRLRNIRYGGTKDMYRFYRERYETGSGSTCPYSNYESDALTGVLSALTHPTTSSYPSEPDPADNDAVIISAKSQIRRARILVPGQTLTTSLNVKGQNKPGSSVAFPTANSTDNEISHQKIRTKRYLRTYYPTDTRRYYDYRDRYPDDYNRRRYDTTRGVSECSGREKCEWEAELVCNLDDHLNSVRYLYTRRPAVKWTRVFDSHYPRGRYNDIYDYFGSRAYLKNDGETLIITKVYPEDKGTYICEYDDSLDDRYRSTVRGRKIRKEVRFYPRYPDFQGC</sequence>
<organism evidence="3 4">
    <name type="scientific">Tigriopus californicus</name>
    <name type="common">Marine copepod</name>
    <dbReference type="NCBI Taxonomy" id="6832"/>
    <lineage>
        <taxon>Eukaryota</taxon>
        <taxon>Metazoa</taxon>
        <taxon>Ecdysozoa</taxon>
        <taxon>Arthropoda</taxon>
        <taxon>Crustacea</taxon>
        <taxon>Multicrustacea</taxon>
        <taxon>Hexanauplia</taxon>
        <taxon>Copepoda</taxon>
        <taxon>Harpacticoida</taxon>
        <taxon>Harpacticidae</taxon>
        <taxon>Tigriopus</taxon>
    </lineage>
</organism>
<dbReference type="EMBL" id="VCGU01000007">
    <property type="protein sequence ID" value="TRY73852.1"/>
    <property type="molecule type" value="Genomic_DNA"/>
</dbReference>
<evidence type="ECO:0000313" key="4">
    <source>
        <dbReference type="Proteomes" id="UP000318571"/>
    </source>
</evidence>
<dbReference type="SUPFAM" id="SSF48726">
    <property type="entry name" value="Immunoglobulin"/>
    <property type="match status" value="1"/>
</dbReference>
<proteinExistence type="predicted"/>
<dbReference type="AlphaFoldDB" id="A0A553P838"/>
<keyword evidence="4" id="KW-1185">Reference proteome</keyword>
<name>A0A553P838_TIGCA</name>
<dbReference type="OrthoDB" id="10660451at2759"/>
<comment type="caution">
    <text evidence="3">The sequence shown here is derived from an EMBL/GenBank/DDBJ whole genome shotgun (WGS) entry which is preliminary data.</text>
</comment>
<evidence type="ECO:0000259" key="2">
    <source>
        <dbReference type="PROSITE" id="PS50835"/>
    </source>
</evidence>
<evidence type="ECO:0000256" key="1">
    <source>
        <dbReference type="SAM" id="SignalP"/>
    </source>
</evidence>
<evidence type="ECO:0000313" key="3">
    <source>
        <dbReference type="EMBL" id="TRY73852.1"/>
    </source>
</evidence>
<protein>
    <recommendedName>
        <fullName evidence="2">Ig-like domain-containing protein</fullName>
    </recommendedName>
</protein>
<dbReference type="Proteomes" id="UP000318571">
    <property type="component" value="Chromosome 3"/>
</dbReference>
<keyword evidence="1" id="KW-0732">Signal</keyword>
<reference evidence="3 4" key="1">
    <citation type="journal article" date="2018" name="Nat. Ecol. Evol.">
        <title>Genomic signatures of mitonuclear coevolution across populations of Tigriopus californicus.</title>
        <authorList>
            <person name="Barreto F.S."/>
            <person name="Watson E.T."/>
            <person name="Lima T.G."/>
            <person name="Willett C.S."/>
            <person name="Edmands S."/>
            <person name="Li W."/>
            <person name="Burton R.S."/>
        </authorList>
    </citation>
    <scope>NUCLEOTIDE SEQUENCE [LARGE SCALE GENOMIC DNA]</scope>
    <source>
        <strain evidence="3 4">San Diego</strain>
    </source>
</reference>
<gene>
    <name evidence="3" type="ORF">TCAL_07888</name>
</gene>
<dbReference type="Gene3D" id="2.60.40.10">
    <property type="entry name" value="Immunoglobulins"/>
    <property type="match status" value="1"/>
</dbReference>
<feature type="signal peptide" evidence="1">
    <location>
        <begin position="1"/>
        <end position="16"/>
    </location>
</feature>
<accession>A0A553P838</accession>
<feature type="domain" description="Ig-like" evidence="2">
    <location>
        <begin position="237"/>
        <end position="337"/>
    </location>
</feature>
<dbReference type="InterPro" id="IPR007110">
    <property type="entry name" value="Ig-like_dom"/>
</dbReference>
<dbReference type="InterPro" id="IPR013783">
    <property type="entry name" value="Ig-like_fold"/>
</dbReference>
<dbReference type="PROSITE" id="PS50835">
    <property type="entry name" value="IG_LIKE"/>
    <property type="match status" value="1"/>
</dbReference>
<feature type="chain" id="PRO_5022125755" description="Ig-like domain-containing protein" evidence="1">
    <location>
        <begin position="17"/>
        <end position="372"/>
    </location>
</feature>
<dbReference type="InterPro" id="IPR036179">
    <property type="entry name" value="Ig-like_dom_sf"/>
</dbReference>